<keyword evidence="2" id="KW-1133">Transmembrane helix</keyword>
<reference evidence="3" key="1">
    <citation type="submission" date="2021-05" db="EMBL/GenBank/DDBJ databases">
        <title>The genome of the haptophyte Pavlova lutheri (Diacronema luteri, Pavlovales) - a model for lipid biosynthesis in eukaryotic algae.</title>
        <authorList>
            <person name="Hulatt C.J."/>
            <person name="Posewitz M.C."/>
        </authorList>
    </citation>
    <scope>NUCLEOTIDE SEQUENCE</scope>
    <source>
        <strain evidence="3">NIVA-4/92</strain>
    </source>
</reference>
<gene>
    <name evidence="3" type="ORF">KFE25_008415</name>
</gene>
<evidence type="ECO:0008006" key="5">
    <source>
        <dbReference type="Google" id="ProtNLM"/>
    </source>
</evidence>
<feature type="compositionally biased region" description="Polar residues" evidence="1">
    <location>
        <begin position="47"/>
        <end position="74"/>
    </location>
</feature>
<dbReference type="Gene3D" id="1.20.120.520">
    <property type="entry name" value="nmb1532 protein domain like"/>
    <property type="match status" value="1"/>
</dbReference>
<proteinExistence type="predicted"/>
<dbReference type="AlphaFoldDB" id="A0A8J6C8M8"/>
<evidence type="ECO:0000256" key="1">
    <source>
        <dbReference type="SAM" id="MobiDB-lite"/>
    </source>
</evidence>
<organism evidence="3 4">
    <name type="scientific">Diacronema lutheri</name>
    <name type="common">Unicellular marine alga</name>
    <name type="synonym">Monochrysis lutheri</name>
    <dbReference type="NCBI Taxonomy" id="2081491"/>
    <lineage>
        <taxon>Eukaryota</taxon>
        <taxon>Haptista</taxon>
        <taxon>Haptophyta</taxon>
        <taxon>Pavlovophyceae</taxon>
        <taxon>Pavlovales</taxon>
        <taxon>Pavlovaceae</taxon>
        <taxon>Diacronema</taxon>
    </lineage>
</organism>
<evidence type="ECO:0000313" key="4">
    <source>
        <dbReference type="Proteomes" id="UP000751190"/>
    </source>
</evidence>
<protein>
    <recommendedName>
        <fullName evidence="5">Hemerythrin-like domain-containing protein</fullName>
    </recommendedName>
</protein>
<dbReference type="CDD" id="cd12108">
    <property type="entry name" value="Hr-like"/>
    <property type="match status" value="1"/>
</dbReference>
<evidence type="ECO:0000313" key="3">
    <source>
        <dbReference type="EMBL" id="KAG8458618.1"/>
    </source>
</evidence>
<accession>A0A8J6C8M8</accession>
<feature type="region of interest" description="Disordered" evidence="1">
    <location>
        <begin position="1"/>
        <end position="96"/>
    </location>
</feature>
<sequence length="467" mass="51243">MAAVGQEPGNVPKDESFHSVPTPEPSARPSRAQSRADVMSPEDFDSVPTTPFASPQPSRAHSRQDVLTQPSVASLSDVGSEHESFASAPPTPGSLSEVNIFSKKEARAHASGAATARRRAPQLLGAVLLAFPLSAALGACYLVGMHLRLRARVVVLERTPTALRPSAELPWFAAFVGVASHDGAKRVVTSSAFPDPVDWHEERHVLPHEPFRRSVVEVDFHLTRLADARLAEARAGGDVPTCEPGAGPEARRVKTLNFFSWFESRFRPALIAHNRAEDEHVYPRVRQRQPVPDSIEAEHAQLCALLDQMQALAPPEDAGQAQTDAALAAVSELWAAFRAVLFTHFTDEELLALPISETFSRNELRAQGKAEQLRAHHADLSARRLLLPAQTEAMLEWAGKERYEAWAEAELPLLERLLHDYVWLPSHVVWHDGFLQSLRSDLPDRIDEQTDRCCGAASPSAATAPRQ</sequence>
<keyword evidence="2" id="KW-0472">Membrane</keyword>
<comment type="caution">
    <text evidence="3">The sequence shown here is derived from an EMBL/GenBank/DDBJ whole genome shotgun (WGS) entry which is preliminary data.</text>
</comment>
<evidence type="ECO:0000256" key="2">
    <source>
        <dbReference type="SAM" id="Phobius"/>
    </source>
</evidence>
<feature type="transmembrane region" description="Helical" evidence="2">
    <location>
        <begin position="123"/>
        <end position="143"/>
    </location>
</feature>
<keyword evidence="4" id="KW-1185">Reference proteome</keyword>
<name>A0A8J6C8M8_DIALT</name>
<dbReference type="EMBL" id="JAGTXO010000049">
    <property type="protein sequence ID" value="KAG8458618.1"/>
    <property type="molecule type" value="Genomic_DNA"/>
</dbReference>
<dbReference type="Proteomes" id="UP000751190">
    <property type="component" value="Unassembled WGS sequence"/>
</dbReference>
<keyword evidence="2" id="KW-0812">Transmembrane</keyword>